<feature type="domain" description="AIG1-type G" evidence="5">
    <location>
        <begin position="1"/>
        <end position="205"/>
    </location>
</feature>
<evidence type="ECO:0000259" key="5">
    <source>
        <dbReference type="PROSITE" id="PS51720"/>
    </source>
</evidence>
<keyword evidence="3" id="KW-0342">GTP-binding</keyword>
<keyword evidence="2" id="KW-0547">Nucleotide-binding</keyword>
<dbReference type="Gene3D" id="3.40.50.300">
    <property type="entry name" value="P-loop containing nucleotide triphosphate hydrolases"/>
    <property type="match status" value="1"/>
</dbReference>
<name>A0A6J8ELY8_MYTCO</name>
<gene>
    <name evidence="6" type="ORF">MCOR_53066</name>
</gene>
<sequence length="236" mass="26660">METIRVALIGKTGAGKSALGNTLLGEKQFTSTAASESVTIKCEAKTGNLPNGRAIRVVDTPGIMDTEGRDVRDEVTKAIAALSPGPHAFLIVLQPGRATEEERRVIKQLRGLFGDEVFMEHTIIVMTRKADIQDENEAPISIQQYMHRYAADDVKDLFRRCGRRIVAVENKHASEHEKQKYAQEVVDEVVKMGGFYSHAYFKLMQEKKIQEEETRRLRREIERVAKEQKRGFCSIL</sequence>
<dbReference type="InterPro" id="IPR027417">
    <property type="entry name" value="P-loop_NTPase"/>
</dbReference>
<dbReference type="FunFam" id="3.40.50.300:FF:000366">
    <property type="entry name" value="GTPase, IMAP family member 2"/>
    <property type="match status" value="1"/>
</dbReference>
<dbReference type="OrthoDB" id="6087798at2759"/>
<feature type="coiled-coil region" evidence="4">
    <location>
        <begin position="200"/>
        <end position="227"/>
    </location>
</feature>
<keyword evidence="7" id="KW-1185">Reference proteome</keyword>
<evidence type="ECO:0000313" key="6">
    <source>
        <dbReference type="EMBL" id="CAC5420886.1"/>
    </source>
</evidence>
<dbReference type="PANTHER" id="PTHR10903">
    <property type="entry name" value="GTPASE, IMAP FAMILY MEMBER-RELATED"/>
    <property type="match status" value="1"/>
</dbReference>
<evidence type="ECO:0000256" key="4">
    <source>
        <dbReference type="SAM" id="Coils"/>
    </source>
</evidence>
<organism evidence="6 7">
    <name type="scientific">Mytilus coruscus</name>
    <name type="common">Sea mussel</name>
    <dbReference type="NCBI Taxonomy" id="42192"/>
    <lineage>
        <taxon>Eukaryota</taxon>
        <taxon>Metazoa</taxon>
        <taxon>Spiralia</taxon>
        <taxon>Lophotrochozoa</taxon>
        <taxon>Mollusca</taxon>
        <taxon>Bivalvia</taxon>
        <taxon>Autobranchia</taxon>
        <taxon>Pteriomorphia</taxon>
        <taxon>Mytilida</taxon>
        <taxon>Mytiloidea</taxon>
        <taxon>Mytilidae</taxon>
        <taxon>Mytilinae</taxon>
        <taxon>Mytilus</taxon>
    </lineage>
</organism>
<dbReference type="PROSITE" id="PS51720">
    <property type="entry name" value="G_AIG1"/>
    <property type="match status" value="1"/>
</dbReference>
<evidence type="ECO:0000256" key="3">
    <source>
        <dbReference type="ARBA" id="ARBA00023134"/>
    </source>
</evidence>
<accession>A0A6J8ELY8</accession>
<dbReference type="EMBL" id="CACVKT020009191">
    <property type="protein sequence ID" value="CAC5420886.1"/>
    <property type="molecule type" value="Genomic_DNA"/>
</dbReference>
<dbReference type="AlphaFoldDB" id="A0A6J8ELY8"/>
<dbReference type="InterPro" id="IPR045058">
    <property type="entry name" value="GIMA/IAN/Toc"/>
</dbReference>
<dbReference type="InterPro" id="IPR006703">
    <property type="entry name" value="G_AIG1"/>
</dbReference>
<comment type="similarity">
    <text evidence="1">Belongs to the TRAFAC class TrmE-Era-EngA-EngB-Septin-like GTPase superfamily. AIG1/Toc34/Toc159-like paraseptin GTPase family. IAN subfamily.</text>
</comment>
<protein>
    <submittedName>
        <fullName evidence="6">GTPase IMAP family member 4</fullName>
    </submittedName>
</protein>
<dbReference type="Pfam" id="PF04548">
    <property type="entry name" value="AIG1"/>
    <property type="match status" value="1"/>
</dbReference>
<evidence type="ECO:0000256" key="2">
    <source>
        <dbReference type="ARBA" id="ARBA00022741"/>
    </source>
</evidence>
<dbReference type="GO" id="GO:0005525">
    <property type="term" value="F:GTP binding"/>
    <property type="evidence" value="ECO:0007669"/>
    <property type="project" value="UniProtKB-KW"/>
</dbReference>
<reference evidence="6 7" key="1">
    <citation type="submission" date="2020-06" db="EMBL/GenBank/DDBJ databases">
        <authorList>
            <person name="Li R."/>
            <person name="Bekaert M."/>
        </authorList>
    </citation>
    <scope>NUCLEOTIDE SEQUENCE [LARGE SCALE GENOMIC DNA]</scope>
    <source>
        <strain evidence="7">wild</strain>
    </source>
</reference>
<keyword evidence="4" id="KW-0175">Coiled coil</keyword>
<evidence type="ECO:0000256" key="1">
    <source>
        <dbReference type="ARBA" id="ARBA00008535"/>
    </source>
</evidence>
<dbReference type="SUPFAM" id="SSF52540">
    <property type="entry name" value="P-loop containing nucleoside triphosphate hydrolases"/>
    <property type="match status" value="1"/>
</dbReference>
<dbReference type="Proteomes" id="UP000507470">
    <property type="component" value="Unassembled WGS sequence"/>
</dbReference>
<dbReference type="PANTHER" id="PTHR10903:SF184">
    <property type="entry name" value="GTP-BINDING PROTEIN A"/>
    <property type="match status" value="1"/>
</dbReference>
<proteinExistence type="inferred from homology"/>
<evidence type="ECO:0000313" key="7">
    <source>
        <dbReference type="Proteomes" id="UP000507470"/>
    </source>
</evidence>